<evidence type="ECO:0000256" key="5">
    <source>
        <dbReference type="ARBA" id="ARBA00022989"/>
    </source>
</evidence>
<comment type="subcellular location">
    <subcellularLocation>
        <location evidence="1">Cell membrane</location>
    </subcellularLocation>
</comment>
<dbReference type="InterPro" id="IPR038468">
    <property type="entry name" value="MmpS_C"/>
</dbReference>
<organism evidence="9 10">
    <name type="scientific">Kutzneria kofuensis</name>
    <dbReference type="NCBI Taxonomy" id="103725"/>
    <lineage>
        <taxon>Bacteria</taxon>
        <taxon>Bacillati</taxon>
        <taxon>Actinomycetota</taxon>
        <taxon>Actinomycetes</taxon>
        <taxon>Pseudonocardiales</taxon>
        <taxon>Pseudonocardiaceae</taxon>
        <taxon>Kutzneria</taxon>
    </lineage>
</organism>
<dbReference type="EMBL" id="JACHIR010000001">
    <property type="protein sequence ID" value="MBB5891813.1"/>
    <property type="molecule type" value="Genomic_DNA"/>
</dbReference>
<dbReference type="Gene3D" id="2.60.40.2880">
    <property type="entry name" value="MmpS1-5, C-terminal soluble domain"/>
    <property type="match status" value="1"/>
</dbReference>
<evidence type="ECO:0000256" key="8">
    <source>
        <dbReference type="SAM" id="Phobius"/>
    </source>
</evidence>
<keyword evidence="6 8" id="KW-0472">Membrane</keyword>
<dbReference type="InterPro" id="IPR008693">
    <property type="entry name" value="MmpS"/>
</dbReference>
<evidence type="ECO:0000256" key="6">
    <source>
        <dbReference type="ARBA" id="ARBA00023136"/>
    </source>
</evidence>
<keyword evidence="10" id="KW-1185">Reference proteome</keyword>
<name>A0A7W9KGL3_9PSEU</name>
<evidence type="ECO:0000256" key="4">
    <source>
        <dbReference type="ARBA" id="ARBA00022692"/>
    </source>
</evidence>
<evidence type="ECO:0000256" key="7">
    <source>
        <dbReference type="SAM" id="MobiDB-lite"/>
    </source>
</evidence>
<feature type="transmembrane region" description="Helical" evidence="8">
    <location>
        <begin position="26"/>
        <end position="44"/>
    </location>
</feature>
<evidence type="ECO:0000313" key="9">
    <source>
        <dbReference type="EMBL" id="MBB5891813.1"/>
    </source>
</evidence>
<feature type="transmembrane region" description="Helical" evidence="8">
    <location>
        <begin position="50"/>
        <end position="67"/>
    </location>
</feature>
<comment type="similarity">
    <text evidence="2">Belongs to the MmpS family.</text>
</comment>
<comment type="caution">
    <text evidence="9">The sequence shown here is derived from an EMBL/GenBank/DDBJ whole genome shotgun (WGS) entry which is preliminary data.</text>
</comment>
<keyword evidence="4 8" id="KW-0812">Transmembrane</keyword>
<evidence type="ECO:0000256" key="3">
    <source>
        <dbReference type="ARBA" id="ARBA00022475"/>
    </source>
</evidence>
<gene>
    <name evidence="9" type="ORF">BJ998_003009</name>
</gene>
<feature type="region of interest" description="Disordered" evidence="7">
    <location>
        <begin position="1"/>
        <end position="21"/>
    </location>
</feature>
<evidence type="ECO:0000256" key="1">
    <source>
        <dbReference type="ARBA" id="ARBA00004236"/>
    </source>
</evidence>
<sequence length="207" mass="20913">MSTMSAPYFPPPATDVQPQGQPPRNGLGTAGFVLGLVGLLLSFIPFIGVVAWPLVIVGLVLSIIGIARASSGKATNRGLAITGAVLSVIGLVICILYVAVFTKAVNDVNQQQNAVSTITYEVTGDAKGATVTYSSFDGNGSSMNQETASQLPWHKDLQAKGLFSGGSLTVSAGADGGSVTCKVTVNGKEAKTATASGPFATASCGGF</sequence>
<dbReference type="GO" id="GO:0005886">
    <property type="term" value="C:plasma membrane"/>
    <property type="evidence" value="ECO:0007669"/>
    <property type="project" value="UniProtKB-SubCell"/>
</dbReference>
<accession>A0A7W9KGL3</accession>
<feature type="transmembrane region" description="Helical" evidence="8">
    <location>
        <begin position="79"/>
        <end position="100"/>
    </location>
</feature>
<reference evidence="9 10" key="1">
    <citation type="submission" date="2020-08" db="EMBL/GenBank/DDBJ databases">
        <title>Sequencing the genomes of 1000 actinobacteria strains.</title>
        <authorList>
            <person name="Klenk H.-P."/>
        </authorList>
    </citation>
    <scope>NUCLEOTIDE SEQUENCE [LARGE SCALE GENOMIC DNA]</scope>
    <source>
        <strain evidence="9 10">DSM 43851</strain>
    </source>
</reference>
<evidence type="ECO:0000313" key="10">
    <source>
        <dbReference type="Proteomes" id="UP000585638"/>
    </source>
</evidence>
<evidence type="ECO:0000256" key="2">
    <source>
        <dbReference type="ARBA" id="ARBA00007531"/>
    </source>
</evidence>
<keyword evidence="3" id="KW-1003">Cell membrane</keyword>
<dbReference type="Pfam" id="PF05423">
    <property type="entry name" value="Mycobact_memb"/>
    <property type="match status" value="1"/>
</dbReference>
<proteinExistence type="inferred from homology"/>
<dbReference type="AlphaFoldDB" id="A0A7W9KGL3"/>
<keyword evidence="5 8" id="KW-1133">Transmembrane helix</keyword>
<protein>
    <submittedName>
        <fullName evidence="9">Putative membrane protein</fullName>
    </submittedName>
</protein>
<dbReference type="Proteomes" id="UP000585638">
    <property type="component" value="Unassembled WGS sequence"/>
</dbReference>